<dbReference type="EMBL" id="CP036274">
    <property type="protein sequence ID" value="QDU25634.1"/>
    <property type="molecule type" value="Genomic_DNA"/>
</dbReference>
<dbReference type="OrthoDB" id="9811413at2"/>
<evidence type="ECO:0000256" key="1">
    <source>
        <dbReference type="ARBA" id="ARBA00008635"/>
    </source>
</evidence>
<evidence type="ECO:0000313" key="4">
    <source>
        <dbReference type="EMBL" id="QDU25634.1"/>
    </source>
</evidence>
<organism evidence="4 5">
    <name type="scientific">Anatilimnocola aggregata</name>
    <dbReference type="NCBI Taxonomy" id="2528021"/>
    <lineage>
        <taxon>Bacteria</taxon>
        <taxon>Pseudomonadati</taxon>
        <taxon>Planctomycetota</taxon>
        <taxon>Planctomycetia</taxon>
        <taxon>Pirellulales</taxon>
        <taxon>Pirellulaceae</taxon>
        <taxon>Anatilimnocola</taxon>
    </lineage>
</organism>
<dbReference type="InterPro" id="IPR034660">
    <property type="entry name" value="DinB/YfiT-like"/>
</dbReference>
<dbReference type="SUPFAM" id="SSF109854">
    <property type="entry name" value="DinB/YfiT-like putative metalloenzymes"/>
    <property type="match status" value="1"/>
</dbReference>
<evidence type="ECO:0000313" key="5">
    <source>
        <dbReference type="Proteomes" id="UP000315017"/>
    </source>
</evidence>
<feature type="binding site" evidence="3">
    <location>
        <position position="39"/>
    </location>
    <ligand>
        <name>a divalent metal cation</name>
        <dbReference type="ChEBI" id="CHEBI:60240"/>
    </ligand>
</feature>
<dbReference type="RefSeq" id="WP_145084896.1">
    <property type="nucleotide sequence ID" value="NZ_CP036274.1"/>
</dbReference>
<dbReference type="Proteomes" id="UP000315017">
    <property type="component" value="Chromosome"/>
</dbReference>
<gene>
    <name evidence="4" type="ORF">ETAA8_07040</name>
</gene>
<comment type="similarity">
    <text evidence="1">Belongs to the DinB family.</text>
</comment>
<dbReference type="GO" id="GO:0046872">
    <property type="term" value="F:metal ion binding"/>
    <property type="evidence" value="ECO:0007669"/>
    <property type="project" value="UniProtKB-KW"/>
</dbReference>
<evidence type="ECO:0000256" key="2">
    <source>
        <dbReference type="ARBA" id="ARBA00022723"/>
    </source>
</evidence>
<dbReference type="AlphaFoldDB" id="A0A517Y5X1"/>
<dbReference type="Pfam" id="PF05163">
    <property type="entry name" value="DinB"/>
    <property type="match status" value="1"/>
</dbReference>
<dbReference type="KEGG" id="aagg:ETAA8_07040"/>
<feature type="binding site" evidence="3">
    <location>
        <position position="120"/>
    </location>
    <ligand>
        <name>a divalent metal cation</name>
        <dbReference type="ChEBI" id="CHEBI:60240"/>
    </ligand>
</feature>
<name>A0A517Y5X1_9BACT</name>
<dbReference type="PANTHER" id="PTHR37302:SF1">
    <property type="entry name" value="PROTEIN DINB"/>
    <property type="match status" value="1"/>
</dbReference>
<reference evidence="4 5" key="1">
    <citation type="submission" date="2019-02" db="EMBL/GenBank/DDBJ databases">
        <title>Deep-cultivation of Planctomycetes and their phenomic and genomic characterization uncovers novel biology.</title>
        <authorList>
            <person name="Wiegand S."/>
            <person name="Jogler M."/>
            <person name="Boedeker C."/>
            <person name="Pinto D."/>
            <person name="Vollmers J."/>
            <person name="Rivas-Marin E."/>
            <person name="Kohn T."/>
            <person name="Peeters S.H."/>
            <person name="Heuer A."/>
            <person name="Rast P."/>
            <person name="Oberbeckmann S."/>
            <person name="Bunk B."/>
            <person name="Jeske O."/>
            <person name="Meyerdierks A."/>
            <person name="Storesund J.E."/>
            <person name="Kallscheuer N."/>
            <person name="Luecker S."/>
            <person name="Lage O.M."/>
            <person name="Pohl T."/>
            <person name="Merkel B.J."/>
            <person name="Hornburger P."/>
            <person name="Mueller R.-W."/>
            <person name="Bruemmer F."/>
            <person name="Labrenz M."/>
            <person name="Spormann A.M."/>
            <person name="Op den Camp H."/>
            <person name="Overmann J."/>
            <person name="Amann R."/>
            <person name="Jetten M.S.M."/>
            <person name="Mascher T."/>
            <person name="Medema M.H."/>
            <person name="Devos D.P."/>
            <person name="Kaster A.-K."/>
            <person name="Ovreas L."/>
            <person name="Rohde M."/>
            <person name="Galperin M.Y."/>
            <person name="Jogler C."/>
        </authorList>
    </citation>
    <scope>NUCLEOTIDE SEQUENCE [LARGE SCALE GENOMIC DNA]</scope>
    <source>
        <strain evidence="4 5">ETA_A8</strain>
    </source>
</reference>
<dbReference type="Gene3D" id="1.20.120.450">
    <property type="entry name" value="dinb family like domain"/>
    <property type="match status" value="1"/>
</dbReference>
<keyword evidence="5" id="KW-1185">Reference proteome</keyword>
<keyword evidence="2 3" id="KW-0479">Metal-binding</keyword>
<dbReference type="PANTHER" id="PTHR37302">
    <property type="entry name" value="SLR1116 PROTEIN"/>
    <property type="match status" value="1"/>
</dbReference>
<evidence type="ECO:0000256" key="3">
    <source>
        <dbReference type="PIRSR" id="PIRSR607837-1"/>
    </source>
</evidence>
<accession>A0A517Y5X1</accession>
<proteinExistence type="inferred from homology"/>
<sequence>MKPYLQRMFRYVAWADQRTLATVRVTAAAQAEALPLMAHLLAAEHVWLSRLQQREPRHAVWPALTLDECEQLAAENEAGYCEFLENLAENHLIDMKHYRNAAGQEFATLVIDILTQVIAHGPYHRGQIAKIIGRHGGTVPSTDFIIFTREGG</sequence>
<dbReference type="InterPro" id="IPR007837">
    <property type="entry name" value="DinB"/>
</dbReference>
<feature type="binding site" evidence="3">
    <location>
        <position position="124"/>
    </location>
    <ligand>
        <name>a divalent metal cation</name>
        <dbReference type="ChEBI" id="CHEBI:60240"/>
    </ligand>
</feature>
<protein>
    <submittedName>
        <fullName evidence="4">DinB family protein</fullName>
    </submittedName>
</protein>